<organism evidence="4 5">
    <name type="scientific">Acidithiobacillus caldus (strain ATCC 51756 / DSM 8584 / KU)</name>
    <dbReference type="NCBI Taxonomy" id="637389"/>
    <lineage>
        <taxon>Bacteria</taxon>
        <taxon>Pseudomonadati</taxon>
        <taxon>Pseudomonadota</taxon>
        <taxon>Acidithiobacillia</taxon>
        <taxon>Acidithiobacillales</taxon>
        <taxon>Acidithiobacillaceae</taxon>
        <taxon>Acidithiobacillus</taxon>
    </lineage>
</organism>
<dbReference type="eggNOG" id="COG0845">
    <property type="taxonomic scope" value="Bacteria"/>
</dbReference>
<dbReference type="Gene3D" id="2.40.30.170">
    <property type="match status" value="1"/>
</dbReference>
<dbReference type="GO" id="GO:1990281">
    <property type="term" value="C:efflux pump complex"/>
    <property type="evidence" value="ECO:0007669"/>
    <property type="project" value="TreeGrafter"/>
</dbReference>
<protein>
    <submittedName>
        <fullName evidence="4">Efflux transporter, RND family, MFP subunit</fullName>
    </submittedName>
</protein>
<dbReference type="PANTHER" id="PTHR30469">
    <property type="entry name" value="MULTIDRUG RESISTANCE PROTEIN MDTA"/>
    <property type="match status" value="1"/>
</dbReference>
<gene>
    <name evidence="4" type="ORF">Acaty_c0779</name>
</gene>
<proteinExistence type="inferred from homology"/>
<dbReference type="GeneID" id="92930814"/>
<evidence type="ECO:0000313" key="4">
    <source>
        <dbReference type="EMBL" id="AIA54656.1"/>
    </source>
</evidence>
<evidence type="ECO:0000256" key="2">
    <source>
        <dbReference type="SAM" id="SignalP"/>
    </source>
</evidence>
<dbReference type="InterPro" id="IPR006143">
    <property type="entry name" value="RND_pump_MFP"/>
</dbReference>
<comment type="similarity">
    <text evidence="1">Belongs to the membrane fusion protein (MFP) (TC 8.A.1) family.</text>
</comment>
<accession>A0A059ZXF1</accession>
<dbReference type="AlphaFoldDB" id="A0A059ZXF1"/>
<evidence type="ECO:0000256" key="1">
    <source>
        <dbReference type="ARBA" id="ARBA00009477"/>
    </source>
</evidence>
<feature type="chain" id="PRO_5001585479" evidence="2">
    <location>
        <begin position="27"/>
        <end position="374"/>
    </location>
</feature>
<feature type="domain" description="CusB-like beta-barrel" evidence="3">
    <location>
        <begin position="225"/>
        <end position="292"/>
    </location>
</feature>
<name>A0A059ZXF1_ACICK</name>
<dbReference type="Proteomes" id="UP000005522">
    <property type="component" value="Chromosome"/>
</dbReference>
<evidence type="ECO:0000259" key="3">
    <source>
        <dbReference type="Pfam" id="PF25954"/>
    </source>
</evidence>
<feature type="signal peptide" evidence="2">
    <location>
        <begin position="1"/>
        <end position="26"/>
    </location>
</feature>
<dbReference type="NCBIfam" id="TIGR01730">
    <property type="entry name" value="RND_mfp"/>
    <property type="match status" value="1"/>
</dbReference>
<dbReference type="Gene3D" id="2.40.420.20">
    <property type="match status" value="1"/>
</dbReference>
<dbReference type="SUPFAM" id="SSF111369">
    <property type="entry name" value="HlyD-like secretion proteins"/>
    <property type="match status" value="1"/>
</dbReference>
<keyword evidence="2" id="KW-0732">Signal</keyword>
<dbReference type="EMBL" id="CP005986">
    <property type="protein sequence ID" value="AIA54656.1"/>
    <property type="molecule type" value="Genomic_DNA"/>
</dbReference>
<reference evidence="4 5" key="1">
    <citation type="journal article" date="2009" name="J. Bacteriol.">
        <title>Draft genome sequence of the extremely acidophilic bacterium Acidithiobacillus caldus ATCC 51756 reveals metabolic versatility in the genus Acidithiobacillus.</title>
        <authorList>
            <person name="Valdes J."/>
            <person name="Quatrini R."/>
            <person name="Hallberg K."/>
            <person name="Dopson M."/>
            <person name="Valenzuela P.D."/>
            <person name="Holmes D.S."/>
        </authorList>
    </citation>
    <scope>NUCLEOTIDE SEQUENCE [LARGE SCALE GENOMIC DNA]</scope>
    <source>
        <strain evidence="5">ATCC 51756 / DSM 8584 / KU</strain>
    </source>
</reference>
<dbReference type="KEGG" id="acz:Acaty_c0779"/>
<dbReference type="GO" id="GO:0015562">
    <property type="term" value="F:efflux transmembrane transporter activity"/>
    <property type="evidence" value="ECO:0007669"/>
    <property type="project" value="TreeGrafter"/>
</dbReference>
<dbReference type="Pfam" id="PF25954">
    <property type="entry name" value="Beta-barrel_RND_2"/>
    <property type="match status" value="1"/>
</dbReference>
<evidence type="ECO:0000313" key="5">
    <source>
        <dbReference type="Proteomes" id="UP000005522"/>
    </source>
</evidence>
<dbReference type="PANTHER" id="PTHR30469:SF15">
    <property type="entry name" value="HLYD FAMILY OF SECRETION PROTEINS"/>
    <property type="match status" value="1"/>
</dbReference>
<dbReference type="InterPro" id="IPR058792">
    <property type="entry name" value="Beta-barrel_RND_2"/>
</dbReference>
<dbReference type="RefSeq" id="WP_004871007.1">
    <property type="nucleotide sequence ID" value="NZ_CP005986.1"/>
</dbReference>
<dbReference type="HOGENOM" id="CLU_018816_1_4_6"/>
<sequence>MTSRSFTVIRWLPMLALGLVPTLAFAAPTLIEVHQAPALGPVLGARAIPGQVVVLRAQTGGRVQYVAGPAGTPVRGDEVVVALDTAGLLAQRAQAEAAYAAAQVAVDNGYSQYQVQLYNYGGANPWNPFAWFGQAFAAMMGNQQNPWANYLAALDNRRAAALQAQAQLQSAAYRIREIDAEIRNAYGVSPFYGVILQKDVNPGDVVQPGQSLLVLGGAGPAQVLVQVPTSMSAGLRLGEALEVASNGRSVDARVIQIAPQADAQTHTIAVKLALPPDTGIRAGDYVTVHLPAARSTSLGVAIPKSALLPGRSLPSVLVDVRGVTQLRVLRLGEPLGNGMVQVLSGLRPGEIVVNDPPAGIGSGYRLRTASGADA</sequence>